<dbReference type="AlphaFoldDB" id="A0A3S9PFP8"/>
<keyword evidence="1" id="KW-1133">Transmembrane helix</keyword>
<proteinExistence type="predicted"/>
<feature type="transmembrane region" description="Helical" evidence="1">
    <location>
        <begin position="12"/>
        <end position="32"/>
    </location>
</feature>
<gene>
    <name evidence="2" type="ORF">EKH77_07865</name>
</gene>
<evidence type="ECO:0000313" key="2">
    <source>
        <dbReference type="EMBL" id="AZQ71134.1"/>
    </source>
</evidence>
<keyword evidence="3" id="KW-1185">Reference proteome</keyword>
<keyword evidence="1" id="KW-0812">Transmembrane</keyword>
<dbReference type="RefSeq" id="WP_126913692.1">
    <property type="nucleotide sequence ID" value="NZ_CP034587.1"/>
</dbReference>
<dbReference type="Pfam" id="PF10825">
    <property type="entry name" value="DUF2752"/>
    <property type="match status" value="1"/>
</dbReference>
<dbReference type="OrthoDB" id="5966662at2"/>
<evidence type="ECO:0000256" key="1">
    <source>
        <dbReference type="SAM" id="Phobius"/>
    </source>
</evidence>
<feature type="transmembrane region" description="Helical" evidence="1">
    <location>
        <begin position="116"/>
        <end position="138"/>
    </location>
</feature>
<name>A0A3S9PFP8_STRLT</name>
<feature type="transmembrane region" description="Helical" evidence="1">
    <location>
        <begin position="75"/>
        <end position="95"/>
    </location>
</feature>
<dbReference type="EMBL" id="CP034587">
    <property type="protein sequence ID" value="AZQ71134.1"/>
    <property type="molecule type" value="Genomic_DNA"/>
</dbReference>
<dbReference type="InterPro" id="IPR021215">
    <property type="entry name" value="DUF2752"/>
</dbReference>
<dbReference type="Proteomes" id="UP000267900">
    <property type="component" value="Chromosome"/>
</dbReference>
<organism evidence="2 3">
    <name type="scientific">Streptomyces luteoverticillatus</name>
    <name type="common">Streptoverticillium luteoverticillatus</name>
    <dbReference type="NCBI Taxonomy" id="66425"/>
    <lineage>
        <taxon>Bacteria</taxon>
        <taxon>Bacillati</taxon>
        <taxon>Actinomycetota</taxon>
        <taxon>Actinomycetes</taxon>
        <taxon>Kitasatosporales</taxon>
        <taxon>Streptomycetaceae</taxon>
        <taxon>Streptomyces</taxon>
    </lineage>
</organism>
<reference evidence="2 3" key="1">
    <citation type="submission" date="2018-12" db="EMBL/GenBank/DDBJ databases">
        <title>The whole draft genome of Streptomyce luteoverticillatus CGMCC 15060.</title>
        <authorList>
            <person name="Feng Z."/>
            <person name="Chen G."/>
            <person name="Zhang J."/>
            <person name="Zhu H."/>
            <person name="Yu X."/>
            <person name="Zhang W."/>
            <person name="Zhang X."/>
        </authorList>
    </citation>
    <scope>NUCLEOTIDE SEQUENCE [LARGE SCALE GENOMIC DNA]</scope>
    <source>
        <strain evidence="2 3">CGMCC 15060</strain>
    </source>
</reference>
<keyword evidence="1" id="KW-0472">Membrane</keyword>
<evidence type="ECO:0000313" key="3">
    <source>
        <dbReference type="Proteomes" id="UP000267900"/>
    </source>
</evidence>
<accession>A0A3S9PFP8</accession>
<protein>
    <submittedName>
        <fullName evidence="2">DUF2752 domain-containing protein</fullName>
    </submittedName>
</protein>
<sequence length="139" mass="14298">MTRAPLEPLPRRLAAPLGVAAGLGAAVTWVGVVDPNRPGSYPACPLLRWTGLYCPGCGGLRGLHALAHGDLGTALGANVLAVAGYAAFAVLWTLWLVRAARTGGGMPVVFRPEHGWALAGIVLLFTVVRNLPCGSALVP</sequence>